<keyword evidence="2" id="KW-1185">Reference proteome</keyword>
<comment type="caution">
    <text evidence="1">The sequence shown here is derived from an EMBL/GenBank/DDBJ whole genome shotgun (WGS) entry which is preliminary data.</text>
</comment>
<evidence type="ECO:0000313" key="1">
    <source>
        <dbReference type="EMBL" id="KAJ4710119.1"/>
    </source>
</evidence>
<protein>
    <submittedName>
        <fullName evidence="1">Cyclin</fullName>
    </submittedName>
</protein>
<evidence type="ECO:0000313" key="2">
    <source>
        <dbReference type="Proteomes" id="UP001164539"/>
    </source>
</evidence>
<organism evidence="1 2">
    <name type="scientific">Melia azedarach</name>
    <name type="common">Chinaberry tree</name>
    <dbReference type="NCBI Taxonomy" id="155640"/>
    <lineage>
        <taxon>Eukaryota</taxon>
        <taxon>Viridiplantae</taxon>
        <taxon>Streptophyta</taxon>
        <taxon>Embryophyta</taxon>
        <taxon>Tracheophyta</taxon>
        <taxon>Spermatophyta</taxon>
        <taxon>Magnoliopsida</taxon>
        <taxon>eudicotyledons</taxon>
        <taxon>Gunneridae</taxon>
        <taxon>Pentapetalae</taxon>
        <taxon>rosids</taxon>
        <taxon>malvids</taxon>
        <taxon>Sapindales</taxon>
        <taxon>Meliaceae</taxon>
        <taxon>Melia</taxon>
    </lineage>
</organism>
<dbReference type="EMBL" id="CM051402">
    <property type="protein sequence ID" value="KAJ4710119.1"/>
    <property type="molecule type" value="Genomic_DNA"/>
</dbReference>
<proteinExistence type="predicted"/>
<accession>A0ACC1XHA5</accession>
<gene>
    <name evidence="1" type="ORF">OWV82_016343</name>
</gene>
<name>A0ACC1XHA5_MELAZ</name>
<sequence>MIESKPYIKKKLRSKRFRPPRSKISPILFSENKNNKSFSALSVDSSSCSYFGDEVCSNFRKRQFSEVIGANETKKKIQADEPFRRITRSYCKQQKEKESKGKEIEASESSCVLSNSGATFGEISSKFKKGNENVRKIEPKEISVHNDELIFDAGSWKISSATKDKHDVVSNISGMESCSLAKLSENRAMETLEFSDIPEHDAVDSNFAISNSESIVEQKPRSSKFDSDLACTEQLSYDDVSEYSSSHENALSELQYDIFPENSDLGFSDYTPSIFIESGSEFSEQSMDGTSTPSLTYSLFLEYNKQFSRSTVPLDARKCSLDQEETQNLSTLVRFKNEDDEESYQRFRERERRQKFLHDYAEDYLSTTEYGDLIRQQRTQMVHWIVEQCTAKELQQETMFLGICIFDRFLTKGFFKAKRSLQTVGIASLALATRIEENQPYNSVRQKNFNIGGSIYSRCEVVAMEWLVQEVLNFQCFLPTIYNFLWFYLKAAKADAEVEKKAKYLAILALSDHEHLRYWPSTVAAALVILASLESNQDKSYQRVIETHVRTKDNDLPDCIKSLEWLVQYVS</sequence>
<reference evidence="1 2" key="1">
    <citation type="journal article" date="2023" name="Science">
        <title>Complex scaffold remodeling in plant triterpene biosynthesis.</title>
        <authorList>
            <person name="De La Pena R."/>
            <person name="Hodgson H."/>
            <person name="Liu J.C."/>
            <person name="Stephenson M.J."/>
            <person name="Martin A.C."/>
            <person name="Owen C."/>
            <person name="Harkess A."/>
            <person name="Leebens-Mack J."/>
            <person name="Jimenez L.E."/>
            <person name="Osbourn A."/>
            <person name="Sattely E.S."/>
        </authorList>
    </citation>
    <scope>NUCLEOTIDE SEQUENCE [LARGE SCALE GENOMIC DNA]</scope>
    <source>
        <strain evidence="2">cv. JPN11</strain>
        <tissue evidence="1">Leaf</tissue>
    </source>
</reference>
<dbReference type="Proteomes" id="UP001164539">
    <property type="component" value="Chromosome 9"/>
</dbReference>